<dbReference type="InterPro" id="IPR013078">
    <property type="entry name" value="His_Pase_superF_clade-1"/>
</dbReference>
<dbReference type="AlphaFoldDB" id="D0NY50"/>
<dbReference type="Pfam" id="PF00300">
    <property type="entry name" value="His_Phos_1"/>
    <property type="match status" value="1"/>
</dbReference>
<evidence type="ECO:0000313" key="2">
    <source>
        <dbReference type="Proteomes" id="UP000006643"/>
    </source>
</evidence>
<dbReference type="SMART" id="SM00855">
    <property type="entry name" value="PGAM"/>
    <property type="match status" value="1"/>
</dbReference>
<reference evidence="2" key="1">
    <citation type="journal article" date="2009" name="Nature">
        <title>Genome sequence and analysis of the Irish potato famine pathogen Phytophthora infestans.</title>
        <authorList>
            <consortium name="The Broad Institute Genome Sequencing Platform"/>
            <person name="Haas B.J."/>
            <person name="Kamoun S."/>
            <person name="Zody M.C."/>
            <person name="Jiang R.H."/>
            <person name="Handsaker R.E."/>
            <person name="Cano L.M."/>
            <person name="Grabherr M."/>
            <person name="Kodira C.D."/>
            <person name="Raffaele S."/>
            <person name="Torto-Alalibo T."/>
            <person name="Bozkurt T.O."/>
            <person name="Ah-Fong A.M."/>
            <person name="Alvarado L."/>
            <person name="Anderson V.L."/>
            <person name="Armstrong M.R."/>
            <person name="Avrova A."/>
            <person name="Baxter L."/>
            <person name="Beynon J."/>
            <person name="Boevink P.C."/>
            <person name="Bollmann S.R."/>
            <person name="Bos J.I."/>
            <person name="Bulone V."/>
            <person name="Cai G."/>
            <person name="Cakir C."/>
            <person name="Carrington J.C."/>
            <person name="Chawner M."/>
            <person name="Conti L."/>
            <person name="Costanzo S."/>
            <person name="Ewan R."/>
            <person name="Fahlgren N."/>
            <person name="Fischbach M.A."/>
            <person name="Fugelstad J."/>
            <person name="Gilroy E.M."/>
            <person name="Gnerre S."/>
            <person name="Green P.J."/>
            <person name="Grenville-Briggs L.J."/>
            <person name="Griffith J."/>
            <person name="Grunwald N.J."/>
            <person name="Horn K."/>
            <person name="Horner N.R."/>
            <person name="Hu C.H."/>
            <person name="Huitema E."/>
            <person name="Jeong D.H."/>
            <person name="Jones A.M."/>
            <person name="Jones J.D."/>
            <person name="Jones R.W."/>
            <person name="Karlsson E.K."/>
            <person name="Kunjeti S.G."/>
            <person name="Lamour K."/>
            <person name="Liu Z."/>
            <person name="Ma L."/>
            <person name="Maclean D."/>
            <person name="Chibucos M.C."/>
            <person name="McDonald H."/>
            <person name="McWalters J."/>
            <person name="Meijer H.J."/>
            <person name="Morgan W."/>
            <person name="Morris P.F."/>
            <person name="Munro C.A."/>
            <person name="O'Neill K."/>
            <person name="Ospina-Giraldo M."/>
            <person name="Pinzon A."/>
            <person name="Pritchard L."/>
            <person name="Ramsahoye B."/>
            <person name="Ren Q."/>
            <person name="Restrepo S."/>
            <person name="Roy S."/>
            <person name="Sadanandom A."/>
            <person name="Savidor A."/>
            <person name="Schornack S."/>
            <person name="Schwartz D.C."/>
            <person name="Schumann U.D."/>
            <person name="Schwessinger B."/>
            <person name="Seyer L."/>
            <person name="Sharpe T."/>
            <person name="Silvar C."/>
            <person name="Song J."/>
            <person name="Studholme D.J."/>
            <person name="Sykes S."/>
            <person name="Thines M."/>
            <person name="van de Vondervoort P.J."/>
            <person name="Phuntumart V."/>
            <person name="Wawra S."/>
            <person name="Weide R."/>
            <person name="Win J."/>
            <person name="Young C."/>
            <person name="Zhou S."/>
            <person name="Fry W."/>
            <person name="Meyers B.C."/>
            <person name="van West P."/>
            <person name="Ristaino J."/>
            <person name="Govers F."/>
            <person name="Birch P.R."/>
            <person name="Whisson S.C."/>
            <person name="Judelson H.S."/>
            <person name="Nusbaum C."/>
        </authorList>
    </citation>
    <scope>NUCLEOTIDE SEQUENCE [LARGE SCALE GENOMIC DNA]</scope>
    <source>
        <strain evidence="2">T30-4</strain>
    </source>
</reference>
<keyword evidence="2" id="KW-1185">Reference proteome</keyword>
<dbReference type="InParanoid" id="D0NY50"/>
<dbReference type="RefSeq" id="XP_002997707.1">
    <property type="nucleotide sequence ID" value="XM_002997661.1"/>
</dbReference>
<dbReference type="SUPFAM" id="SSF53254">
    <property type="entry name" value="Phosphoglycerate mutase-like"/>
    <property type="match status" value="1"/>
</dbReference>
<dbReference type="PANTHER" id="PTHR48100:SF1">
    <property type="entry name" value="HISTIDINE PHOSPHATASE FAMILY PROTEIN-RELATED"/>
    <property type="match status" value="1"/>
</dbReference>
<dbReference type="HOGENOM" id="CLU_039184_2_1_1"/>
<dbReference type="PANTHER" id="PTHR48100">
    <property type="entry name" value="BROAD-SPECIFICITY PHOSPHATASE YOR283W-RELATED"/>
    <property type="match status" value="1"/>
</dbReference>
<dbReference type="EMBL" id="DS028185">
    <property type="protein sequence ID" value="EEY68008.1"/>
    <property type="molecule type" value="Genomic_DNA"/>
</dbReference>
<dbReference type="KEGG" id="pif:PITG_18076"/>
<dbReference type="GO" id="GO:0005737">
    <property type="term" value="C:cytoplasm"/>
    <property type="evidence" value="ECO:0007669"/>
    <property type="project" value="TreeGrafter"/>
</dbReference>
<dbReference type="CDD" id="cd07040">
    <property type="entry name" value="HP"/>
    <property type="match status" value="1"/>
</dbReference>
<dbReference type="OMA" id="TCDHRRS"/>
<dbReference type="InterPro" id="IPR050275">
    <property type="entry name" value="PGM_Phosphatase"/>
</dbReference>
<dbReference type="InterPro" id="IPR029033">
    <property type="entry name" value="His_PPase_superfam"/>
</dbReference>
<dbReference type="GO" id="GO:0016791">
    <property type="term" value="F:phosphatase activity"/>
    <property type="evidence" value="ECO:0007669"/>
    <property type="project" value="TreeGrafter"/>
</dbReference>
<name>D0NY50_PHYIT</name>
<dbReference type="Gene3D" id="3.40.50.1240">
    <property type="entry name" value="Phosphoglycerate mutase-like"/>
    <property type="match status" value="1"/>
</dbReference>
<dbReference type="VEuPathDB" id="FungiDB:PITG_18076"/>
<protein>
    <submittedName>
        <fullName evidence="1">Phosphoglycerate mutase family</fullName>
    </submittedName>
</protein>
<gene>
    <name evidence="1" type="ORF">PITG_18076</name>
</gene>
<dbReference type="OrthoDB" id="496981at2759"/>
<organism evidence="1 2">
    <name type="scientific">Phytophthora infestans (strain T30-4)</name>
    <name type="common">Potato late blight agent</name>
    <dbReference type="NCBI Taxonomy" id="403677"/>
    <lineage>
        <taxon>Eukaryota</taxon>
        <taxon>Sar</taxon>
        <taxon>Stramenopiles</taxon>
        <taxon>Oomycota</taxon>
        <taxon>Peronosporomycetes</taxon>
        <taxon>Peronosporales</taxon>
        <taxon>Peronosporaceae</taxon>
        <taxon>Phytophthora</taxon>
    </lineage>
</organism>
<sequence>MSSSFCQLSKRVLQYLRHEHPHRLFPSIGRRRKLPGINLDGRSQRLCLIGHVFTHIPLKTKSFFAGIMRFQTLLLVLVALVIAPFQALSPPSESNVPFTLRYVPGFFKQGTPSVEIPPSNSRHLGLLDNVTWTDVDAYIAARAAQGVDVKLFLFLRHGEGLHNVAEATYGTEAWDRFYSKLAKYTDAKLTKLGMQQAVKASERIDEELKRGLSLEEVVVSPLERTLHTAMIACQNHHEIPKRSMEWPRETIGVCTCDLRGTISAKAELYPSIDFSDIWSDADPWWTPDHRETELHINDRARIFLNRVFYGHKSVRVGVVTHSGLTTAAMRVIGHRKYSVATAEVIPFLLEDTTVHTILSIFSGKEDM</sequence>
<evidence type="ECO:0000313" key="1">
    <source>
        <dbReference type="EMBL" id="EEY68008.1"/>
    </source>
</evidence>
<dbReference type="GeneID" id="9463005"/>
<proteinExistence type="predicted"/>
<dbReference type="Proteomes" id="UP000006643">
    <property type="component" value="Unassembled WGS sequence"/>
</dbReference>
<dbReference type="eggNOG" id="KOG4754">
    <property type="taxonomic scope" value="Eukaryota"/>
</dbReference>
<accession>D0NY50</accession>